<dbReference type="PROSITE" id="PS51450">
    <property type="entry name" value="LRR"/>
    <property type="match status" value="1"/>
</dbReference>
<feature type="compositionally biased region" description="Basic and acidic residues" evidence="1">
    <location>
        <begin position="398"/>
        <end position="427"/>
    </location>
</feature>
<dbReference type="PANTHER" id="PTHR24113:SF15">
    <property type="entry name" value="NACHT DOMAIN-CONTAINING PROTEIN"/>
    <property type="match status" value="1"/>
</dbReference>
<dbReference type="PANTHER" id="PTHR24113">
    <property type="entry name" value="RAN GTPASE-ACTIVATING PROTEIN 1"/>
    <property type="match status" value="1"/>
</dbReference>
<accession>A0A0V0QBX5</accession>
<dbReference type="SUPFAM" id="SSF52047">
    <property type="entry name" value="RNI-like"/>
    <property type="match status" value="1"/>
</dbReference>
<reference evidence="2 3" key="1">
    <citation type="journal article" date="2015" name="Sci. Rep.">
        <title>Genome of the facultative scuticociliatosis pathogen Pseudocohnilembus persalinus provides insight into its virulence through horizontal gene transfer.</title>
        <authorList>
            <person name="Xiong J."/>
            <person name="Wang G."/>
            <person name="Cheng J."/>
            <person name="Tian M."/>
            <person name="Pan X."/>
            <person name="Warren A."/>
            <person name="Jiang C."/>
            <person name="Yuan D."/>
            <person name="Miao W."/>
        </authorList>
    </citation>
    <scope>NUCLEOTIDE SEQUENCE [LARGE SCALE GENOMIC DNA]</scope>
    <source>
        <strain evidence="2">36N120E</strain>
    </source>
</reference>
<dbReference type="SMART" id="SM00368">
    <property type="entry name" value="LRR_RI"/>
    <property type="match status" value="6"/>
</dbReference>
<dbReference type="InterPro" id="IPR006553">
    <property type="entry name" value="Leu-rich_rpt_Cys-con_subtyp"/>
</dbReference>
<dbReference type="Gene3D" id="3.80.10.10">
    <property type="entry name" value="Ribonuclease Inhibitor"/>
    <property type="match status" value="2"/>
</dbReference>
<feature type="region of interest" description="Disordered" evidence="1">
    <location>
        <begin position="344"/>
        <end position="365"/>
    </location>
</feature>
<dbReference type="GO" id="GO:0005829">
    <property type="term" value="C:cytosol"/>
    <property type="evidence" value="ECO:0007669"/>
    <property type="project" value="TreeGrafter"/>
</dbReference>
<name>A0A0V0QBX5_PSEPJ</name>
<dbReference type="Pfam" id="PF13516">
    <property type="entry name" value="LRR_6"/>
    <property type="match status" value="4"/>
</dbReference>
<feature type="compositionally biased region" description="Polar residues" evidence="1">
    <location>
        <begin position="428"/>
        <end position="437"/>
    </location>
</feature>
<dbReference type="GO" id="GO:0006913">
    <property type="term" value="P:nucleocytoplasmic transport"/>
    <property type="evidence" value="ECO:0007669"/>
    <property type="project" value="TreeGrafter"/>
</dbReference>
<dbReference type="EMBL" id="LDAU01000204">
    <property type="protein sequence ID" value="KRW99731.1"/>
    <property type="molecule type" value="Genomic_DNA"/>
</dbReference>
<organism evidence="2 3">
    <name type="scientific">Pseudocohnilembus persalinus</name>
    <name type="common">Ciliate</name>
    <dbReference type="NCBI Taxonomy" id="266149"/>
    <lineage>
        <taxon>Eukaryota</taxon>
        <taxon>Sar</taxon>
        <taxon>Alveolata</taxon>
        <taxon>Ciliophora</taxon>
        <taxon>Intramacronucleata</taxon>
        <taxon>Oligohymenophorea</taxon>
        <taxon>Scuticociliatia</taxon>
        <taxon>Philasterida</taxon>
        <taxon>Pseudocohnilembidae</taxon>
        <taxon>Pseudocohnilembus</taxon>
    </lineage>
</organism>
<dbReference type="GO" id="GO:0005096">
    <property type="term" value="F:GTPase activator activity"/>
    <property type="evidence" value="ECO:0007669"/>
    <property type="project" value="InterPro"/>
</dbReference>
<feature type="compositionally biased region" description="Polar residues" evidence="1">
    <location>
        <begin position="291"/>
        <end position="302"/>
    </location>
</feature>
<feature type="region of interest" description="Disordered" evidence="1">
    <location>
        <begin position="290"/>
        <end position="329"/>
    </location>
</feature>
<feature type="compositionally biased region" description="Polar residues" evidence="1">
    <location>
        <begin position="445"/>
        <end position="461"/>
    </location>
</feature>
<comment type="caution">
    <text evidence="2">The sequence shown here is derived from an EMBL/GenBank/DDBJ whole genome shotgun (WGS) entry which is preliminary data.</text>
</comment>
<evidence type="ECO:0000313" key="2">
    <source>
        <dbReference type="EMBL" id="KRW99731.1"/>
    </source>
</evidence>
<keyword evidence="3" id="KW-1185">Reference proteome</keyword>
<gene>
    <name evidence="2" type="ORF">PPERSA_07808</name>
</gene>
<dbReference type="AlphaFoldDB" id="A0A0V0QBX5"/>
<dbReference type="GO" id="GO:0031267">
    <property type="term" value="F:small GTPase binding"/>
    <property type="evidence" value="ECO:0007669"/>
    <property type="project" value="TreeGrafter"/>
</dbReference>
<dbReference type="InterPro" id="IPR027038">
    <property type="entry name" value="RanGap"/>
</dbReference>
<feature type="region of interest" description="Disordered" evidence="1">
    <location>
        <begin position="529"/>
        <end position="551"/>
    </location>
</feature>
<dbReference type="InterPro" id="IPR032675">
    <property type="entry name" value="LRR_dom_sf"/>
</dbReference>
<sequence length="551" mass="64265">MGVQLQEGLQELYLSNNKSLSEISIQALSECLPVLPNLKALYMNQCNIDDQTMVSLCMYLPKLKNLQQLALSQNKFGDEGLFCLTVLLSGDSLENLTTLHLSRNKLGKLGLKKFLEILNFNKTLSILNLSGIQSIGQDSEDNCKNDSMKFIGDLIFYNEYLEEINLSGCGITDLGFQYLIKGIEKNRTLENLHLFNNNLTDKSLKILYDMSQKEQINGIKHLQLFGNKFTKLNLLEELMFELNFNYISDLPQKLELQSENQIIEAKIVSQIDPEYEEKILQIRDEQKIEENNQYENGIQTQSDSDDKQDLNSTDKINENSDQNMEEQQIDQNQLRNYFINYFDLKEDEQDNNDIDSQDEDYDSDYEEKELEKLQKLYNIKIEKKQEYCYPEDEQVQKNKNDINLQKKDNKVKENENKITNKSDEQYKKQTNSTQYSKNKSEFTENTKTNKNIHTQQKQQRPLSGIKKPPSGSQQQYSNKISYLHNVKNIKNRDNIIDGYKNNNIYNEQEKIKKTTNNIMSSSTNSVNSIYKRNTSKDNFKRPQSGKKQVFK</sequence>
<dbReference type="InParanoid" id="A0A0V0QBX5"/>
<feature type="compositionally biased region" description="Polar residues" evidence="1">
    <location>
        <begin position="310"/>
        <end position="322"/>
    </location>
</feature>
<dbReference type="SMART" id="SM00367">
    <property type="entry name" value="LRR_CC"/>
    <property type="match status" value="4"/>
</dbReference>
<dbReference type="GO" id="GO:0005634">
    <property type="term" value="C:nucleus"/>
    <property type="evidence" value="ECO:0007669"/>
    <property type="project" value="TreeGrafter"/>
</dbReference>
<evidence type="ECO:0000256" key="1">
    <source>
        <dbReference type="SAM" id="MobiDB-lite"/>
    </source>
</evidence>
<dbReference type="OrthoDB" id="65413at2759"/>
<dbReference type="Proteomes" id="UP000054937">
    <property type="component" value="Unassembled WGS sequence"/>
</dbReference>
<feature type="compositionally biased region" description="Acidic residues" evidence="1">
    <location>
        <begin position="345"/>
        <end position="365"/>
    </location>
</feature>
<feature type="region of interest" description="Disordered" evidence="1">
    <location>
        <begin position="398"/>
        <end position="476"/>
    </location>
</feature>
<proteinExistence type="predicted"/>
<dbReference type="GO" id="GO:0048471">
    <property type="term" value="C:perinuclear region of cytoplasm"/>
    <property type="evidence" value="ECO:0007669"/>
    <property type="project" value="TreeGrafter"/>
</dbReference>
<evidence type="ECO:0000313" key="3">
    <source>
        <dbReference type="Proteomes" id="UP000054937"/>
    </source>
</evidence>
<dbReference type="InterPro" id="IPR001611">
    <property type="entry name" value="Leu-rich_rpt"/>
</dbReference>
<protein>
    <submittedName>
        <fullName evidence="2">Uncharacterized protein</fullName>
    </submittedName>
</protein>